<gene>
    <name evidence="1" type="ORF">MRN42_05850</name>
</gene>
<proteinExistence type="predicted"/>
<accession>A0AAU6UJJ5</accession>
<sequence>MLTDFPISCKISLISLIVFHSITLHASEKADESIEVIGVRYAKPITIAKPAQTTIDSDQIEEQQYANFAELVGSVPGATLDGGARSGAGKNHEHAHV</sequence>
<dbReference type="EMBL" id="CP095346">
    <property type="protein sequence ID" value="XAG74025.1"/>
    <property type="molecule type" value="Genomic_DNA"/>
</dbReference>
<dbReference type="InterPro" id="IPR037066">
    <property type="entry name" value="Plug_dom_sf"/>
</dbReference>
<dbReference type="Gene3D" id="2.170.130.10">
    <property type="entry name" value="TonB-dependent receptor, plug domain"/>
    <property type="match status" value="1"/>
</dbReference>
<protein>
    <submittedName>
        <fullName evidence="1">Plug domain-containing protein</fullName>
    </submittedName>
</protein>
<reference evidence="1" key="1">
    <citation type="submission" date="2022-03" db="EMBL/GenBank/DDBJ databases">
        <title>Sea Food Isolates.</title>
        <authorList>
            <person name="Li c."/>
        </authorList>
    </citation>
    <scope>NUCLEOTIDE SEQUENCE</scope>
    <source>
        <strain evidence="1">19NY04SH03</strain>
    </source>
</reference>
<dbReference type="AlphaFoldDB" id="A0AAU6UJJ5"/>
<dbReference type="SUPFAM" id="SSF56935">
    <property type="entry name" value="Porins"/>
    <property type="match status" value="1"/>
</dbReference>
<evidence type="ECO:0000313" key="1">
    <source>
        <dbReference type="EMBL" id="XAG74025.1"/>
    </source>
</evidence>
<name>A0AAU6UJJ5_UNCXX</name>
<organism evidence="1">
    <name type="scientific">bacterium 19NY04SH03</name>
    <dbReference type="NCBI Taxonomy" id="2920647"/>
    <lineage>
        <taxon>Bacteria</taxon>
    </lineage>
</organism>